<dbReference type="Pfam" id="PF23585">
    <property type="entry name" value="DUF7137"/>
    <property type="match status" value="1"/>
</dbReference>
<accession>A0A1S9RS38</accession>
<dbReference type="PANTHER" id="PTHR42028">
    <property type="entry name" value="CHROMOSOME 1, WHOLE GENOME SHOTGUN SEQUENCE"/>
    <property type="match status" value="1"/>
</dbReference>
<feature type="region of interest" description="Disordered" evidence="1">
    <location>
        <begin position="379"/>
        <end position="403"/>
    </location>
</feature>
<evidence type="ECO:0000256" key="1">
    <source>
        <dbReference type="SAM" id="MobiDB-lite"/>
    </source>
</evidence>
<proteinExistence type="predicted"/>
<dbReference type="Proteomes" id="UP000190744">
    <property type="component" value="Unassembled WGS sequence"/>
</dbReference>
<protein>
    <recommendedName>
        <fullName evidence="3">DUF7137 domain-containing protein</fullName>
    </recommendedName>
</protein>
<name>A0A1S9RS38_PENBI</name>
<feature type="signal peptide" evidence="2">
    <location>
        <begin position="1"/>
        <end position="21"/>
    </location>
</feature>
<feature type="domain" description="DUF7137" evidence="3">
    <location>
        <begin position="119"/>
        <end position="252"/>
    </location>
</feature>
<dbReference type="InterPro" id="IPR055561">
    <property type="entry name" value="DUF7137"/>
</dbReference>
<reference evidence="5" key="1">
    <citation type="submission" date="2015-09" db="EMBL/GenBank/DDBJ databases">
        <authorList>
            <person name="Fill T.P."/>
            <person name="Baretta J.F."/>
            <person name="de Almeida L.G."/>
            <person name="Rocha M."/>
            <person name="de Souza D.H."/>
            <person name="Malavazi I."/>
            <person name="Cerdeira L.T."/>
            <person name="Hong H."/>
            <person name="Samborskyy M."/>
            <person name="de Vasconcelos A.T."/>
            <person name="Leadlay P."/>
            <person name="Rodrigues-Filho E."/>
        </authorList>
    </citation>
    <scope>NUCLEOTIDE SEQUENCE [LARGE SCALE GENOMIC DNA]</scope>
    <source>
        <strain evidence="5">LaBioMMi 136</strain>
    </source>
</reference>
<feature type="region of interest" description="Disordered" evidence="1">
    <location>
        <begin position="317"/>
        <end position="361"/>
    </location>
</feature>
<dbReference type="PANTHER" id="PTHR42028:SF1">
    <property type="entry name" value="YALI0E30657P"/>
    <property type="match status" value="1"/>
</dbReference>
<keyword evidence="2" id="KW-0732">Signal</keyword>
<feature type="region of interest" description="Disordered" evidence="1">
    <location>
        <begin position="41"/>
        <end position="112"/>
    </location>
</feature>
<feature type="chain" id="PRO_5013046298" description="DUF7137 domain-containing protein" evidence="2">
    <location>
        <begin position="22"/>
        <end position="546"/>
    </location>
</feature>
<sequence>MRSFFLSVLYAVLFLGVITSAWPWDGLLAARGDALDRRADSTTTNAATTGSGTTDATTAASTSDSSASETSTGTSTGTNTDATTTGTDTSTGTSTGTNTKSSTKTKTTTTSSISIDPAAGAGGISMITPAATSTTYFKVGYNATFVWNYTSLSVTPSAIDVVASCSLNSQTYTLTQNMSVDPTGTFIWDTENYQASQTISLLTATYTLFVYDADKSLDDTAEAGYLSGSVGYSFGMYRRESYTPLNEFKCATCSGAISDIQRQGLKFAVGMALITILSFTCQSLIPSSAQPSPSSPVQSSISKSVSPFFQEVYLNRTTRTMSQPRTKNKKESTSGTQSAKAKPQIGWIWPKDPRPGNPTRWSRLKRFSDVLTGKGPDIYVGTIGKHPPAKKGKATPGRTVSSTNWARWDSEPKEEDTPFPWAWRGKQEKYDYSTRKYRVPDEQTWSAVEYADCEVECGKWRKKKVIQTTPIRFWDQHGGEHWYPESSTSGECCEQKEVGDFECCRDGDDHCHYHYELYEHDSAMGSFEHVDRYPYPIRSPCPGCGM</sequence>
<gene>
    <name evidence="4" type="ORF">PEBR_13534</name>
</gene>
<evidence type="ECO:0000313" key="5">
    <source>
        <dbReference type="Proteomes" id="UP000190744"/>
    </source>
</evidence>
<evidence type="ECO:0000313" key="4">
    <source>
        <dbReference type="EMBL" id="OOQ88343.1"/>
    </source>
</evidence>
<comment type="caution">
    <text evidence="4">The sequence shown here is derived from an EMBL/GenBank/DDBJ whole genome shotgun (WGS) entry which is preliminary data.</text>
</comment>
<evidence type="ECO:0000259" key="3">
    <source>
        <dbReference type="Pfam" id="PF23585"/>
    </source>
</evidence>
<organism evidence="4 5">
    <name type="scientific">Penicillium brasilianum</name>
    <dbReference type="NCBI Taxonomy" id="104259"/>
    <lineage>
        <taxon>Eukaryota</taxon>
        <taxon>Fungi</taxon>
        <taxon>Dikarya</taxon>
        <taxon>Ascomycota</taxon>
        <taxon>Pezizomycotina</taxon>
        <taxon>Eurotiomycetes</taxon>
        <taxon>Eurotiomycetidae</taxon>
        <taxon>Eurotiales</taxon>
        <taxon>Aspergillaceae</taxon>
        <taxon>Penicillium</taxon>
    </lineage>
</organism>
<dbReference type="AlphaFoldDB" id="A0A1S9RS38"/>
<evidence type="ECO:0000256" key="2">
    <source>
        <dbReference type="SAM" id="SignalP"/>
    </source>
</evidence>
<dbReference type="EMBL" id="LJBN01000119">
    <property type="protein sequence ID" value="OOQ88343.1"/>
    <property type="molecule type" value="Genomic_DNA"/>
</dbReference>